<reference evidence="3" key="1">
    <citation type="journal article" date="2011" name="J. Bacteriol.">
        <title>Genome sequences of eight morphologically diverse alphaproteobacteria.</title>
        <authorList>
            <consortium name="US DOE Joint Genome Institute"/>
            <person name="Brown P.J."/>
            <person name="Kysela D.T."/>
            <person name="Buechlein A."/>
            <person name="Hemmerich C."/>
            <person name="Brun Y.V."/>
        </authorList>
    </citation>
    <scope>NUCLEOTIDE SEQUENCE [LARGE SCALE GENOMIC DNA]</scope>
    <source>
        <strain evidence="3">ATCC 49814 / DSM 5838 / IFAM 1418</strain>
    </source>
</reference>
<keyword evidence="1" id="KW-1133">Transmembrane helix</keyword>
<organism evidence="2 3">
    <name type="scientific">Hirschia baltica (strain ATCC 49814 / DSM 5838 / IFAM 1418)</name>
    <dbReference type="NCBI Taxonomy" id="582402"/>
    <lineage>
        <taxon>Bacteria</taxon>
        <taxon>Pseudomonadati</taxon>
        <taxon>Pseudomonadota</taxon>
        <taxon>Alphaproteobacteria</taxon>
        <taxon>Hyphomonadales</taxon>
        <taxon>Hyphomonadaceae</taxon>
        <taxon>Hirschia</taxon>
    </lineage>
</organism>
<dbReference type="AlphaFoldDB" id="C6XLR8"/>
<proteinExistence type="predicted"/>
<dbReference type="eggNOG" id="ENOG5032GZQ">
    <property type="taxonomic scope" value="Bacteria"/>
</dbReference>
<dbReference type="OrthoDB" id="7620478at2"/>
<keyword evidence="1" id="KW-0472">Membrane</keyword>
<accession>C6XLR8</accession>
<dbReference type="EMBL" id="CP001678">
    <property type="protein sequence ID" value="ACT57974.1"/>
    <property type="molecule type" value="Genomic_DNA"/>
</dbReference>
<gene>
    <name evidence="2" type="ordered locus">Hbal_0272</name>
</gene>
<keyword evidence="1" id="KW-0812">Transmembrane</keyword>
<dbReference type="HOGENOM" id="CLU_1842375_0_0_5"/>
<dbReference type="RefSeq" id="WP_012778132.1">
    <property type="nucleotide sequence ID" value="NC_012982.1"/>
</dbReference>
<feature type="transmembrane region" description="Helical" evidence="1">
    <location>
        <begin position="112"/>
        <end position="135"/>
    </location>
</feature>
<dbReference type="Proteomes" id="UP000002745">
    <property type="component" value="Chromosome"/>
</dbReference>
<feature type="transmembrane region" description="Helical" evidence="1">
    <location>
        <begin position="6"/>
        <end position="22"/>
    </location>
</feature>
<sequence length="139" mass="15287">MDSFSVAAIAIAIFLSAIVRIIRTDAAWKAVDENYAGADHLRDLTGIIKRAGLQDIFGPPTLDGIFHVTRMEVVRARRFTGHLMGNVRLDALSLAVSVVSLVWRPYGSVGDVLNMFLFFALLYQLAGWGATTMLMKDKS</sequence>
<protein>
    <submittedName>
        <fullName evidence="2">Uncharacterized protein</fullName>
    </submittedName>
</protein>
<evidence type="ECO:0000256" key="1">
    <source>
        <dbReference type="SAM" id="Phobius"/>
    </source>
</evidence>
<keyword evidence="3" id="KW-1185">Reference proteome</keyword>
<feature type="transmembrane region" description="Helical" evidence="1">
    <location>
        <begin position="87"/>
        <end position="106"/>
    </location>
</feature>
<dbReference type="KEGG" id="hba:Hbal_0272"/>
<evidence type="ECO:0000313" key="2">
    <source>
        <dbReference type="EMBL" id="ACT57974.1"/>
    </source>
</evidence>
<evidence type="ECO:0000313" key="3">
    <source>
        <dbReference type="Proteomes" id="UP000002745"/>
    </source>
</evidence>
<name>C6XLR8_HIRBI</name>